<dbReference type="OrthoDB" id="9798341at2"/>
<accession>A0A1H4DFP2</accession>
<name>A0A1H4DFP2_9BACT</name>
<dbReference type="InterPro" id="IPR025737">
    <property type="entry name" value="FApF"/>
</dbReference>
<dbReference type="Pfam" id="PF13557">
    <property type="entry name" value="Phenol_MetA_deg"/>
    <property type="match status" value="1"/>
</dbReference>
<feature type="signal peptide" evidence="1">
    <location>
        <begin position="1"/>
        <end position="26"/>
    </location>
</feature>
<dbReference type="STRING" id="37625.SAMN05660420_02934"/>
<dbReference type="RefSeq" id="WP_092350170.1">
    <property type="nucleotide sequence ID" value="NZ_FNQN01000010.1"/>
</dbReference>
<keyword evidence="1" id="KW-0732">Signal</keyword>
<evidence type="ECO:0000313" key="3">
    <source>
        <dbReference type="Proteomes" id="UP000199409"/>
    </source>
</evidence>
<organism evidence="2 3">
    <name type="scientific">Desulfuromusa kysingii</name>
    <dbReference type="NCBI Taxonomy" id="37625"/>
    <lineage>
        <taxon>Bacteria</taxon>
        <taxon>Pseudomonadati</taxon>
        <taxon>Thermodesulfobacteriota</taxon>
        <taxon>Desulfuromonadia</taxon>
        <taxon>Desulfuromonadales</taxon>
        <taxon>Geopsychrobacteraceae</taxon>
        <taxon>Desulfuromusa</taxon>
    </lineage>
</organism>
<dbReference type="EMBL" id="FNQN01000010">
    <property type="protein sequence ID" value="SEA71554.1"/>
    <property type="molecule type" value="Genomic_DNA"/>
</dbReference>
<sequence length="309" mass="33730">MHFTVKLSATFALLTLLLSPFTAAFAATSGSHYPFGAEGVLAGSVPPPGYHYRVYNTWTNPTQMNDNNGDDSGLDFDADIFVSVHRFIHVTDIKIFGADFLYNVLVPLVSKDVNIADYHISDSKSLSVGDIVFEPFALAWHGKRWDAALGLAVIAPTGEYDVDEAASPGLGYWSGMLTLGGTYFFDDHRSLSISAATRTLVHTEQDDTGVTPGSEFVIEYGLGKEIKLNDKFLVRPGISGSAYWQLEDDSEDGPGTVASERKEAMSLGLEMNIMHLPTLMQANLRVLREFEAKNTSEGSQIVLTLTKSF</sequence>
<keyword evidence="3" id="KW-1185">Reference proteome</keyword>
<proteinExistence type="predicted"/>
<evidence type="ECO:0000313" key="2">
    <source>
        <dbReference type="EMBL" id="SEA71554.1"/>
    </source>
</evidence>
<dbReference type="Proteomes" id="UP000199409">
    <property type="component" value="Unassembled WGS sequence"/>
</dbReference>
<protein>
    <submittedName>
        <fullName evidence="2">Uncharacterized conserved protein</fullName>
    </submittedName>
</protein>
<dbReference type="AlphaFoldDB" id="A0A1H4DFP2"/>
<evidence type="ECO:0000256" key="1">
    <source>
        <dbReference type="SAM" id="SignalP"/>
    </source>
</evidence>
<gene>
    <name evidence="2" type="ORF">SAMN05660420_02934</name>
</gene>
<reference evidence="2 3" key="1">
    <citation type="submission" date="2016-10" db="EMBL/GenBank/DDBJ databases">
        <authorList>
            <person name="de Groot N.N."/>
        </authorList>
    </citation>
    <scope>NUCLEOTIDE SEQUENCE [LARGE SCALE GENOMIC DNA]</scope>
    <source>
        <strain evidence="2 3">DSM 7343</strain>
    </source>
</reference>
<feature type="chain" id="PRO_5011731071" evidence="1">
    <location>
        <begin position="27"/>
        <end position="309"/>
    </location>
</feature>